<dbReference type="PROSITE" id="PS50043">
    <property type="entry name" value="HTH_LUXR_2"/>
    <property type="match status" value="1"/>
</dbReference>
<keyword evidence="3" id="KW-0238">DNA-binding</keyword>
<dbReference type="Gene3D" id="3.40.50.2300">
    <property type="match status" value="1"/>
</dbReference>
<feature type="modified residue" description="4-aspartylphosphate" evidence="5">
    <location>
        <position position="54"/>
    </location>
</feature>
<dbReference type="Pfam" id="PF00072">
    <property type="entry name" value="Response_reg"/>
    <property type="match status" value="1"/>
</dbReference>
<keyword evidence="2" id="KW-0805">Transcription regulation</keyword>
<dbReference type="CDD" id="cd17535">
    <property type="entry name" value="REC_NarL-like"/>
    <property type="match status" value="1"/>
</dbReference>
<dbReference type="PRINTS" id="PR00038">
    <property type="entry name" value="HTHLUXR"/>
</dbReference>
<feature type="domain" description="HTH luxR-type" evidence="6">
    <location>
        <begin position="146"/>
        <end position="211"/>
    </location>
</feature>
<gene>
    <name evidence="8" type="ORF">GCM10010170_060180</name>
</gene>
<dbReference type="PANTHER" id="PTHR43214">
    <property type="entry name" value="TWO-COMPONENT RESPONSE REGULATOR"/>
    <property type="match status" value="1"/>
</dbReference>
<evidence type="ECO:0000313" key="9">
    <source>
        <dbReference type="Proteomes" id="UP001501444"/>
    </source>
</evidence>
<protein>
    <submittedName>
        <fullName evidence="8">Response regulator transcription factor</fullName>
    </submittedName>
</protein>
<dbReference type="EMBL" id="BAAARV010000058">
    <property type="protein sequence ID" value="GAA2363356.1"/>
    <property type="molecule type" value="Genomic_DNA"/>
</dbReference>
<dbReference type="SUPFAM" id="SSF46894">
    <property type="entry name" value="C-terminal effector domain of the bipartite response regulators"/>
    <property type="match status" value="1"/>
</dbReference>
<dbReference type="InterPro" id="IPR000792">
    <property type="entry name" value="Tscrpt_reg_LuxR_C"/>
</dbReference>
<dbReference type="PROSITE" id="PS50110">
    <property type="entry name" value="RESPONSE_REGULATORY"/>
    <property type="match status" value="1"/>
</dbReference>
<dbReference type="CDD" id="cd06170">
    <property type="entry name" value="LuxR_C_like"/>
    <property type="match status" value="1"/>
</dbReference>
<evidence type="ECO:0000256" key="5">
    <source>
        <dbReference type="PROSITE-ProRule" id="PRU00169"/>
    </source>
</evidence>
<reference evidence="9" key="1">
    <citation type="journal article" date="2019" name="Int. J. Syst. Evol. Microbiol.">
        <title>The Global Catalogue of Microorganisms (GCM) 10K type strain sequencing project: providing services to taxonomists for standard genome sequencing and annotation.</title>
        <authorList>
            <consortium name="The Broad Institute Genomics Platform"/>
            <consortium name="The Broad Institute Genome Sequencing Center for Infectious Disease"/>
            <person name="Wu L."/>
            <person name="Ma J."/>
        </authorList>
    </citation>
    <scope>NUCLEOTIDE SEQUENCE [LARGE SCALE GENOMIC DNA]</scope>
    <source>
        <strain evidence="9">JCM 3272</strain>
    </source>
</reference>
<proteinExistence type="predicted"/>
<dbReference type="InterPro" id="IPR058245">
    <property type="entry name" value="NreC/VraR/RcsB-like_REC"/>
</dbReference>
<dbReference type="SMART" id="SM00448">
    <property type="entry name" value="REC"/>
    <property type="match status" value="1"/>
</dbReference>
<name>A0ABP5TW69_9ACTN</name>
<evidence type="ECO:0000313" key="8">
    <source>
        <dbReference type="EMBL" id="GAA2363356.1"/>
    </source>
</evidence>
<accession>A0ABP5TW69</accession>
<dbReference type="InterPro" id="IPR039420">
    <property type="entry name" value="WalR-like"/>
</dbReference>
<dbReference type="InterPro" id="IPR011006">
    <property type="entry name" value="CheY-like_superfamily"/>
</dbReference>
<dbReference type="PANTHER" id="PTHR43214:SF24">
    <property type="entry name" value="TRANSCRIPTIONAL REGULATORY PROTEIN NARL-RELATED"/>
    <property type="match status" value="1"/>
</dbReference>
<keyword evidence="9" id="KW-1185">Reference proteome</keyword>
<sequence length="219" mass="23668">MIRVVLADDQAMMRAGLRALLEESPDIRVVAEAADGRAAVRQAAALRPDVVAMDIRMPVLDGIDATCEIRALPGDIRVLIVTTFEVDEYIFAALRAGASGFVVKDNEPEDLLRAVRTVAAGASMLAPSVTSRVVTEYAARAKPPPPSAGLSRLTEREREVLTLAAQGLPNDQIARRLYVSPATVKTHISRLMLKLKARDRAQLVVAAYETGLVRPGWFG</sequence>
<dbReference type="Pfam" id="PF00196">
    <property type="entry name" value="GerE"/>
    <property type="match status" value="1"/>
</dbReference>
<dbReference type="SUPFAM" id="SSF52172">
    <property type="entry name" value="CheY-like"/>
    <property type="match status" value="1"/>
</dbReference>
<keyword evidence="1 5" id="KW-0597">Phosphoprotein</keyword>
<evidence type="ECO:0000256" key="4">
    <source>
        <dbReference type="ARBA" id="ARBA00023163"/>
    </source>
</evidence>
<evidence type="ECO:0000259" key="7">
    <source>
        <dbReference type="PROSITE" id="PS50110"/>
    </source>
</evidence>
<dbReference type="InterPro" id="IPR016032">
    <property type="entry name" value="Sig_transdc_resp-reg_C-effctor"/>
</dbReference>
<dbReference type="RefSeq" id="WP_344615925.1">
    <property type="nucleotide sequence ID" value="NZ_BAAARV010000058.1"/>
</dbReference>
<comment type="caution">
    <text evidence="8">The sequence shown here is derived from an EMBL/GenBank/DDBJ whole genome shotgun (WGS) entry which is preliminary data.</text>
</comment>
<dbReference type="PROSITE" id="PS00622">
    <property type="entry name" value="HTH_LUXR_1"/>
    <property type="match status" value="1"/>
</dbReference>
<keyword evidence="4" id="KW-0804">Transcription</keyword>
<feature type="domain" description="Response regulatory" evidence="7">
    <location>
        <begin position="3"/>
        <end position="119"/>
    </location>
</feature>
<evidence type="ECO:0000256" key="2">
    <source>
        <dbReference type="ARBA" id="ARBA00023015"/>
    </source>
</evidence>
<dbReference type="SMART" id="SM00421">
    <property type="entry name" value="HTH_LUXR"/>
    <property type="match status" value="1"/>
</dbReference>
<evidence type="ECO:0000259" key="6">
    <source>
        <dbReference type="PROSITE" id="PS50043"/>
    </source>
</evidence>
<evidence type="ECO:0000256" key="3">
    <source>
        <dbReference type="ARBA" id="ARBA00023125"/>
    </source>
</evidence>
<dbReference type="Proteomes" id="UP001501444">
    <property type="component" value="Unassembled WGS sequence"/>
</dbReference>
<dbReference type="InterPro" id="IPR001789">
    <property type="entry name" value="Sig_transdc_resp-reg_receiver"/>
</dbReference>
<organism evidence="8 9">
    <name type="scientific">Dactylosporangium salmoneum</name>
    <dbReference type="NCBI Taxonomy" id="53361"/>
    <lineage>
        <taxon>Bacteria</taxon>
        <taxon>Bacillati</taxon>
        <taxon>Actinomycetota</taxon>
        <taxon>Actinomycetes</taxon>
        <taxon>Micromonosporales</taxon>
        <taxon>Micromonosporaceae</taxon>
        <taxon>Dactylosporangium</taxon>
    </lineage>
</organism>
<evidence type="ECO:0000256" key="1">
    <source>
        <dbReference type="ARBA" id="ARBA00022553"/>
    </source>
</evidence>